<sequence length="95" mass="10158">MFFLMTLALRLGRTLDELGQQMTARELMLWTAFDKQSPIGDRRADIQHASTASAICQALGADVKLSGLVLDWDGGGEEAATDDDAFESLIAGLAG</sequence>
<name>A0ABY8FC54_9GAMM</name>
<dbReference type="InterPro" id="IPR009350">
    <property type="entry name" value="Phage_tail_T"/>
</dbReference>
<evidence type="ECO:0000313" key="2">
    <source>
        <dbReference type="EMBL" id="WFF40393.1"/>
    </source>
</evidence>
<keyword evidence="3" id="KW-1185">Reference proteome</keyword>
<dbReference type="Pfam" id="PF06223">
    <property type="entry name" value="Phage_tail_T"/>
    <property type="match status" value="1"/>
</dbReference>
<protein>
    <submittedName>
        <fullName evidence="2">DUF4035 domain-containing protein</fullName>
    </submittedName>
</protein>
<proteinExistence type="predicted"/>
<accession>A0ABY8FC54</accession>
<dbReference type="EMBL" id="CP035631">
    <property type="protein sequence ID" value="WFF40393.1"/>
    <property type="molecule type" value="Genomic_DNA"/>
</dbReference>
<evidence type="ECO:0000259" key="1">
    <source>
        <dbReference type="Pfam" id="PF06223"/>
    </source>
</evidence>
<reference evidence="2 3" key="1">
    <citation type="submission" date="2019-01" db="EMBL/GenBank/DDBJ databases">
        <title>Genome sequence of Salinicola endophyticus REST5.</title>
        <authorList>
            <person name="Nascimento F.X."/>
        </authorList>
    </citation>
    <scope>NUCLEOTIDE SEQUENCE [LARGE SCALE GENOMIC DNA]</scope>
    <source>
        <strain evidence="2 3">REST5</strain>
    </source>
</reference>
<organism evidence="2 3">
    <name type="scientific">Salinicola endophyticus</name>
    <dbReference type="NCBI Taxonomy" id="1949083"/>
    <lineage>
        <taxon>Bacteria</taxon>
        <taxon>Pseudomonadati</taxon>
        <taxon>Pseudomonadota</taxon>
        <taxon>Gammaproteobacteria</taxon>
        <taxon>Oceanospirillales</taxon>
        <taxon>Halomonadaceae</taxon>
        <taxon>Salinicola</taxon>
    </lineage>
</organism>
<feature type="domain" description="Minor tail T" evidence="1">
    <location>
        <begin position="23"/>
        <end position="95"/>
    </location>
</feature>
<gene>
    <name evidence="2" type="ORF">EVC62_02135</name>
</gene>
<evidence type="ECO:0000313" key="3">
    <source>
        <dbReference type="Proteomes" id="UP001321526"/>
    </source>
</evidence>
<dbReference type="Proteomes" id="UP001321526">
    <property type="component" value="Chromosome"/>
</dbReference>